<dbReference type="PANTHER" id="PTHR30055">
    <property type="entry name" value="HTH-TYPE TRANSCRIPTIONAL REGULATOR RUTR"/>
    <property type="match status" value="1"/>
</dbReference>
<gene>
    <name evidence="8" type="ORF">CSW57_17460</name>
    <name evidence="9" type="ORF">DFJ75_1188</name>
    <name evidence="7" type="ORF">R4198_01410</name>
</gene>
<dbReference type="EMBL" id="RBKV01000001">
    <property type="protein sequence ID" value="RKR94392.1"/>
    <property type="molecule type" value="Genomic_DNA"/>
</dbReference>
<organism evidence="8 10">
    <name type="scientific">Williamsia marianensis</name>
    <dbReference type="NCBI Taxonomy" id="85044"/>
    <lineage>
        <taxon>Bacteria</taxon>
        <taxon>Bacillati</taxon>
        <taxon>Actinomycetota</taxon>
        <taxon>Actinomycetes</taxon>
        <taxon>Mycobacteriales</taxon>
        <taxon>Nocardiaceae</taxon>
        <taxon>Williamsia</taxon>
    </lineage>
</organism>
<dbReference type="InterPro" id="IPR040611">
    <property type="entry name" value="AlkX_C"/>
</dbReference>
<dbReference type="InterPro" id="IPR001647">
    <property type="entry name" value="HTH_TetR"/>
</dbReference>
<dbReference type="PANTHER" id="PTHR30055:SF153">
    <property type="entry name" value="HTH-TYPE TRANSCRIPTIONAL REPRESSOR RV3405C"/>
    <property type="match status" value="1"/>
</dbReference>
<dbReference type="EMBL" id="PEBD01000010">
    <property type="protein sequence ID" value="PHV65541.1"/>
    <property type="molecule type" value="Genomic_DNA"/>
</dbReference>
<dbReference type="AlphaFoldDB" id="A0A2G3PI99"/>
<evidence type="ECO:0000256" key="1">
    <source>
        <dbReference type="ARBA" id="ARBA00023015"/>
    </source>
</evidence>
<dbReference type="Gene3D" id="1.10.357.10">
    <property type="entry name" value="Tetracycline Repressor, domain 2"/>
    <property type="match status" value="1"/>
</dbReference>
<evidence type="ECO:0000256" key="4">
    <source>
        <dbReference type="PROSITE-ProRule" id="PRU00335"/>
    </source>
</evidence>
<dbReference type="Pfam" id="PF00440">
    <property type="entry name" value="TetR_N"/>
    <property type="match status" value="1"/>
</dbReference>
<dbReference type="GO" id="GO:0003700">
    <property type="term" value="F:DNA-binding transcription factor activity"/>
    <property type="evidence" value="ECO:0007669"/>
    <property type="project" value="TreeGrafter"/>
</dbReference>
<evidence type="ECO:0000313" key="7">
    <source>
        <dbReference type="EMBL" id="MDV7132334.1"/>
    </source>
</evidence>
<dbReference type="Pfam" id="PF18556">
    <property type="entry name" value="TetR_C_35"/>
    <property type="match status" value="1"/>
</dbReference>
<dbReference type="RefSeq" id="WP_023956124.1">
    <property type="nucleotide sequence ID" value="NZ_CBCRXS010000006.1"/>
</dbReference>
<reference evidence="8 10" key="1">
    <citation type="submission" date="2017-10" db="EMBL/GenBank/DDBJ databases">
        <title>The draft genome sequence of Williamsia sp. BULT 1.1 isolated from the semi-arid grassland soils from South Africa.</title>
        <authorList>
            <person name="Kabwe M.H."/>
            <person name="Govender N."/>
            <person name="Mutseka Lunga P."/>
            <person name="Vikram S."/>
            <person name="Makhalanyane T.P."/>
        </authorList>
    </citation>
    <scope>NUCLEOTIDE SEQUENCE [LARGE SCALE GENOMIC DNA]</scope>
    <source>
        <strain evidence="8 10">BULT 1.1</strain>
    </source>
</reference>
<dbReference type="FunFam" id="1.10.10.60:FF:000141">
    <property type="entry name" value="TetR family transcriptional regulator"/>
    <property type="match status" value="1"/>
</dbReference>
<keyword evidence="3" id="KW-0804">Transcription</keyword>
<dbReference type="Proteomes" id="UP000274762">
    <property type="component" value="Unassembled WGS sequence"/>
</dbReference>
<dbReference type="InterPro" id="IPR050109">
    <property type="entry name" value="HTH-type_TetR-like_transc_reg"/>
</dbReference>
<dbReference type="GO" id="GO:0045892">
    <property type="term" value="P:negative regulation of DNA-templated transcription"/>
    <property type="evidence" value="ECO:0007669"/>
    <property type="project" value="UniProtKB-ARBA"/>
</dbReference>
<evidence type="ECO:0000313" key="12">
    <source>
        <dbReference type="Proteomes" id="UP001185792"/>
    </source>
</evidence>
<feature type="region of interest" description="Disordered" evidence="5">
    <location>
        <begin position="1"/>
        <end position="29"/>
    </location>
</feature>
<name>A0A2G3PI99_WILMA</name>
<evidence type="ECO:0000259" key="6">
    <source>
        <dbReference type="PROSITE" id="PS50977"/>
    </source>
</evidence>
<dbReference type="SUPFAM" id="SSF46689">
    <property type="entry name" value="Homeodomain-like"/>
    <property type="match status" value="1"/>
</dbReference>
<dbReference type="Proteomes" id="UP000225108">
    <property type="component" value="Unassembled WGS sequence"/>
</dbReference>
<dbReference type="Proteomes" id="UP001185792">
    <property type="component" value="Unassembled WGS sequence"/>
</dbReference>
<evidence type="ECO:0000256" key="5">
    <source>
        <dbReference type="SAM" id="MobiDB-lite"/>
    </source>
</evidence>
<dbReference type="PROSITE" id="PS50977">
    <property type="entry name" value="HTH_TETR_2"/>
    <property type="match status" value="1"/>
</dbReference>
<sequence>MARSSSPTEERASSSRKVRNTASPREQEDAILEAARGEFEDNGIRRTGVDDVAKRAGVSRSTLYRRFPNKEALLLGVAERIYLDGMMLLEQATVGHGPQEAVVEAFLAGAQLVNNDPLIRRMMVDERDALKGITNSVTGLFIEIVTGRIMKTLRAAGAKMPDEDLHAVTEILVRLVISYLDTPAMDESRSEPEAVRDYAQRYLATMVW</sequence>
<evidence type="ECO:0000313" key="11">
    <source>
        <dbReference type="Proteomes" id="UP000274762"/>
    </source>
</evidence>
<dbReference type="PRINTS" id="PR00455">
    <property type="entry name" value="HTHTETR"/>
</dbReference>
<dbReference type="OrthoDB" id="6077212at2"/>
<dbReference type="EMBL" id="JAWLUM010000001">
    <property type="protein sequence ID" value="MDV7132334.1"/>
    <property type="molecule type" value="Genomic_DNA"/>
</dbReference>
<accession>A0A495K1M3</accession>
<evidence type="ECO:0000313" key="9">
    <source>
        <dbReference type="EMBL" id="RKR94392.1"/>
    </source>
</evidence>
<protein>
    <submittedName>
        <fullName evidence="7">TetR family transcriptional regulator</fullName>
    </submittedName>
    <submittedName>
        <fullName evidence="8">TetR/AcrR family transcriptional regulator</fullName>
    </submittedName>
</protein>
<feature type="domain" description="HTH tetR-type" evidence="6">
    <location>
        <begin position="25"/>
        <end position="85"/>
    </location>
</feature>
<keyword evidence="12" id="KW-1185">Reference proteome</keyword>
<evidence type="ECO:0000256" key="2">
    <source>
        <dbReference type="ARBA" id="ARBA00023125"/>
    </source>
</evidence>
<feature type="DNA-binding region" description="H-T-H motif" evidence="4">
    <location>
        <begin position="48"/>
        <end position="67"/>
    </location>
</feature>
<evidence type="ECO:0000313" key="10">
    <source>
        <dbReference type="Proteomes" id="UP000225108"/>
    </source>
</evidence>
<proteinExistence type="predicted"/>
<reference evidence="7 12" key="3">
    <citation type="submission" date="2023-10" db="EMBL/GenBank/DDBJ databases">
        <title>Development of a sustainable strategy for remediation of hydrocarbon-contaminated territories based on the waste exchange concept.</title>
        <authorList>
            <person name="Krivoruchko A."/>
        </authorList>
    </citation>
    <scope>NUCLEOTIDE SEQUENCE [LARGE SCALE GENOMIC DNA]</scope>
    <source>
        <strain evidence="7 12">IEGM 1236</strain>
    </source>
</reference>
<keyword evidence="2 4" id="KW-0238">DNA-binding</keyword>
<evidence type="ECO:0000313" key="8">
    <source>
        <dbReference type="EMBL" id="PHV65541.1"/>
    </source>
</evidence>
<evidence type="ECO:0000256" key="3">
    <source>
        <dbReference type="ARBA" id="ARBA00023163"/>
    </source>
</evidence>
<dbReference type="GO" id="GO:0000976">
    <property type="term" value="F:transcription cis-regulatory region binding"/>
    <property type="evidence" value="ECO:0007669"/>
    <property type="project" value="TreeGrafter"/>
</dbReference>
<accession>A0A2G3PI99</accession>
<comment type="caution">
    <text evidence="8">The sequence shown here is derived from an EMBL/GenBank/DDBJ whole genome shotgun (WGS) entry which is preliminary data.</text>
</comment>
<dbReference type="InterPro" id="IPR009057">
    <property type="entry name" value="Homeodomain-like_sf"/>
</dbReference>
<keyword evidence="1" id="KW-0805">Transcription regulation</keyword>
<reference evidence="9 11" key="2">
    <citation type="submission" date="2018-10" db="EMBL/GenBank/DDBJ databases">
        <title>Sequencing the genomes of 1000 actinobacteria strains.</title>
        <authorList>
            <person name="Klenk H.-P."/>
        </authorList>
    </citation>
    <scope>NUCLEOTIDE SEQUENCE [LARGE SCALE GENOMIC DNA]</scope>
    <source>
        <strain evidence="9 11">DSM 44343</strain>
    </source>
</reference>